<dbReference type="EMBL" id="JACBZH010000001">
    <property type="protein sequence ID" value="NYH89415.1"/>
    <property type="molecule type" value="Genomic_DNA"/>
</dbReference>
<dbReference type="AlphaFoldDB" id="A0A852ZB36"/>
<evidence type="ECO:0000313" key="1">
    <source>
        <dbReference type="EMBL" id="NYH89415.1"/>
    </source>
</evidence>
<reference evidence="1 2" key="1">
    <citation type="submission" date="2020-07" db="EMBL/GenBank/DDBJ databases">
        <title>Sequencing the genomes of 1000 actinobacteria strains.</title>
        <authorList>
            <person name="Klenk H.-P."/>
        </authorList>
    </citation>
    <scope>NUCLEOTIDE SEQUENCE [LARGE SCALE GENOMIC DNA]</scope>
    <source>
        <strain evidence="1 2">DSM 18448</strain>
    </source>
</reference>
<dbReference type="RefSeq" id="WP_179787145.1">
    <property type="nucleotide sequence ID" value="NZ_BAAARR010000008.1"/>
</dbReference>
<gene>
    <name evidence="1" type="ORF">F4554_002053</name>
</gene>
<dbReference type="Proteomes" id="UP000579605">
    <property type="component" value="Unassembled WGS sequence"/>
</dbReference>
<evidence type="ECO:0000313" key="2">
    <source>
        <dbReference type="Proteomes" id="UP000579605"/>
    </source>
</evidence>
<name>A0A852ZB36_9ACTN</name>
<accession>A0A852ZB36</accession>
<proteinExistence type="predicted"/>
<comment type="caution">
    <text evidence="1">The sequence shown here is derived from an EMBL/GenBank/DDBJ whole genome shotgun (WGS) entry which is preliminary data.</text>
</comment>
<sequence>MTLRFDVAARKGDPDTARWLDDVIDRTIEPETLRVYWAAMSLRMVDWMIRHYSAAEVDLMLDLARTRIDD</sequence>
<organism evidence="1 2">
    <name type="scientific">Actinopolymorpha rutila</name>
    <dbReference type="NCBI Taxonomy" id="446787"/>
    <lineage>
        <taxon>Bacteria</taxon>
        <taxon>Bacillati</taxon>
        <taxon>Actinomycetota</taxon>
        <taxon>Actinomycetes</taxon>
        <taxon>Propionibacteriales</taxon>
        <taxon>Actinopolymorphaceae</taxon>
        <taxon>Actinopolymorpha</taxon>
    </lineage>
</organism>
<protein>
    <submittedName>
        <fullName evidence="1">Uncharacterized protein</fullName>
    </submittedName>
</protein>
<keyword evidence="2" id="KW-1185">Reference proteome</keyword>